<proteinExistence type="predicted"/>
<name>A0A6G8IET4_9BURK</name>
<protein>
    <submittedName>
        <fullName evidence="1">Uncharacterized protein</fullName>
    </submittedName>
</protein>
<sequence length="105" mass="11714">MDPLLEQLRRNGLHAHRWGDVAEIPLFQPKPPAQLPDDDKLSRVIEYLIDRGKQRPASLKTLMGTIASRFQPKLSEEEAGAMVEQLKATGVVALEGARVRYGLPD</sequence>
<organism evidence="1 2">
    <name type="scientific">Hydrogenophaga crocea</name>
    <dbReference type="NCBI Taxonomy" id="2716225"/>
    <lineage>
        <taxon>Bacteria</taxon>
        <taxon>Pseudomonadati</taxon>
        <taxon>Pseudomonadota</taxon>
        <taxon>Betaproteobacteria</taxon>
        <taxon>Burkholderiales</taxon>
        <taxon>Comamonadaceae</taxon>
        <taxon>Hydrogenophaga</taxon>
    </lineage>
</organism>
<accession>A0A6G8IET4</accession>
<gene>
    <name evidence="1" type="ORF">G9Q37_05080</name>
</gene>
<reference evidence="1 2" key="1">
    <citation type="submission" date="2020-03" db="EMBL/GenBank/DDBJ databases">
        <title>Hydrogenophaga sp. nov. isolated from cyanobacterial mat.</title>
        <authorList>
            <person name="Thorat V."/>
            <person name="Kirdat K."/>
            <person name="Tiwarekar B."/>
            <person name="Costa E.D."/>
            <person name="Yadav A."/>
        </authorList>
    </citation>
    <scope>NUCLEOTIDE SEQUENCE [LARGE SCALE GENOMIC DNA]</scope>
    <source>
        <strain evidence="1 2">BA0156</strain>
    </source>
</reference>
<dbReference type="EMBL" id="CP049989">
    <property type="protein sequence ID" value="QIM51555.1"/>
    <property type="molecule type" value="Genomic_DNA"/>
</dbReference>
<dbReference type="AlphaFoldDB" id="A0A6G8IET4"/>
<dbReference type="KEGG" id="hcz:G9Q37_05080"/>
<dbReference type="Proteomes" id="UP000503162">
    <property type="component" value="Chromosome"/>
</dbReference>
<keyword evidence="2" id="KW-1185">Reference proteome</keyword>
<evidence type="ECO:0000313" key="1">
    <source>
        <dbReference type="EMBL" id="QIM51555.1"/>
    </source>
</evidence>
<evidence type="ECO:0000313" key="2">
    <source>
        <dbReference type="Proteomes" id="UP000503162"/>
    </source>
</evidence>
<dbReference type="RefSeq" id="WP_166225464.1">
    <property type="nucleotide sequence ID" value="NZ_CP049989.1"/>
</dbReference>